<dbReference type="GO" id="GO:0005829">
    <property type="term" value="C:cytosol"/>
    <property type="evidence" value="ECO:0007669"/>
    <property type="project" value="TreeGrafter"/>
</dbReference>
<evidence type="ECO:0000256" key="7">
    <source>
        <dbReference type="ARBA" id="ARBA00022917"/>
    </source>
</evidence>
<dbReference type="PROSITE" id="PS50862">
    <property type="entry name" value="AA_TRNA_LIGASE_II"/>
    <property type="match status" value="1"/>
</dbReference>
<feature type="compositionally biased region" description="Polar residues" evidence="11">
    <location>
        <begin position="1"/>
        <end position="11"/>
    </location>
</feature>
<sequence length="911" mass="100086">MASLPSESSGVVTIGGKGSSLSPAAVYAVSRRLSKVTIDSSALEKLSLSKKPSPLPPNLPPSNPRYLAPEESLAALAILLNKLVLSDAAIRPTLPVLIEETLNLTSSPETLDFGSPVRFLDSLSRLNGKNLDEIGLGERETGVFEGSFAASIGICAILDCCSSALVNVADAVAALSCEAARADVAAFDLPVSGDGFSIKAEMDVAGDMKVLLFGSKLVGQNDSGPFTEIPAIHGSFREAVRSLHGRIRVELNSGVKVQKVMNAGNYGKEKALATSVLPLAVSIQSMSECSLGRAKLTIESISDDDLRSKVAEVFENVCPGSDWLREQFQSITEKAASGLDYIGVFHHVYEFLVKFREVLAWEAALALFATERDDDSIEKKQTCCSTSIKPNGETAKGKKKREKKKKTSGKGTSVVRQLLKDRIMDKNETSIEDVKIVVEWAQELSFCFDPKDAGLDTLLAKVKEIIESNEVRRLPKIPKGTRDFGKEQMAIRERAFSIITGVFKMHGAVALDTPVFELRETLMGKYGEDSKLIYDLADQGGELCSLRYDLTVPLARYLAMNNISSLKRYQIAKVYRRDNPSKGRYREFYQCDFDIAGHYEPMEPDFEVIRVLTELLDQLDIGTYEIKLNHRKLLDGMLEICGVSSEKFRTVCSSIDKLDKQSFEQIKTEMVEEKGLALETAEKIGTFVKKRGPPLEILSELKKDGSQFLENSGSVLALNELEILFKALEKSKCLGKVVFDLSLARGLDYYTGVIYEAVFQGATQVGSIAAGGRYDNLVGMFSGKQVPAVGVSLGIERVFAIMEQLEKDRNQVIRATETQVLVAILGKDLILAAGLVSELWDAKIKAEFGLTKRVMNHINRAKQSGIPWMVIVGESELNKGVVKLKNIEANQEEEVPRKKVVEELQRRLHIV</sequence>
<dbReference type="Gene3D" id="3.40.50.800">
    <property type="entry name" value="Anticodon-binding domain"/>
    <property type="match status" value="1"/>
</dbReference>
<keyword evidence="8" id="KW-0030">Aminoacyl-tRNA synthetase</keyword>
<dbReference type="PANTHER" id="PTHR11476">
    <property type="entry name" value="HISTIDYL-TRNA SYNTHETASE"/>
    <property type="match status" value="1"/>
</dbReference>
<name>A0A6I9QJ12_ELAGV</name>
<dbReference type="RefSeq" id="XP_010909326.1">
    <property type="nucleotide sequence ID" value="XM_010911024.3"/>
</dbReference>
<dbReference type="SUPFAM" id="SSF52954">
    <property type="entry name" value="Class II aaRS ABD-related"/>
    <property type="match status" value="1"/>
</dbReference>
<evidence type="ECO:0000256" key="9">
    <source>
        <dbReference type="ARBA" id="ARBA00030619"/>
    </source>
</evidence>
<dbReference type="EC" id="6.1.1.21" evidence="2"/>
<evidence type="ECO:0000256" key="2">
    <source>
        <dbReference type="ARBA" id="ARBA00012815"/>
    </source>
</evidence>
<comment type="catalytic activity">
    <reaction evidence="10">
        <text>tRNA(His) + L-histidine + ATP = L-histidyl-tRNA(His) + AMP + diphosphate + H(+)</text>
        <dbReference type="Rhea" id="RHEA:17313"/>
        <dbReference type="Rhea" id="RHEA-COMP:9665"/>
        <dbReference type="Rhea" id="RHEA-COMP:9689"/>
        <dbReference type="ChEBI" id="CHEBI:15378"/>
        <dbReference type="ChEBI" id="CHEBI:30616"/>
        <dbReference type="ChEBI" id="CHEBI:33019"/>
        <dbReference type="ChEBI" id="CHEBI:57595"/>
        <dbReference type="ChEBI" id="CHEBI:78442"/>
        <dbReference type="ChEBI" id="CHEBI:78527"/>
        <dbReference type="ChEBI" id="CHEBI:456215"/>
        <dbReference type="EC" id="6.1.1.21"/>
    </reaction>
</comment>
<keyword evidence="6" id="KW-0067">ATP-binding</keyword>
<feature type="domain" description="Aminoacyl-transfer RNA synthetases class-II family profile" evidence="12">
    <location>
        <begin position="456"/>
        <end position="802"/>
    </location>
</feature>
<dbReference type="Proteomes" id="UP000504607">
    <property type="component" value="Unplaced"/>
</dbReference>
<evidence type="ECO:0000256" key="4">
    <source>
        <dbReference type="ARBA" id="ARBA00022598"/>
    </source>
</evidence>
<proteinExistence type="inferred from homology"/>
<dbReference type="InterPro" id="IPR006195">
    <property type="entry name" value="aa-tRNA-synth_II"/>
</dbReference>
<dbReference type="HAMAP" id="MF_00127">
    <property type="entry name" value="His_tRNA_synth"/>
    <property type="match status" value="1"/>
</dbReference>
<dbReference type="InterPro" id="IPR041715">
    <property type="entry name" value="HisRS-like_core"/>
</dbReference>
<evidence type="ECO:0000256" key="6">
    <source>
        <dbReference type="ARBA" id="ARBA00022840"/>
    </source>
</evidence>
<keyword evidence="7" id="KW-0648">Protein biosynthesis</keyword>
<dbReference type="GO" id="GO:0003723">
    <property type="term" value="F:RNA binding"/>
    <property type="evidence" value="ECO:0007669"/>
    <property type="project" value="TreeGrafter"/>
</dbReference>
<dbReference type="Pfam" id="PF13393">
    <property type="entry name" value="tRNA-synt_His"/>
    <property type="match status" value="1"/>
</dbReference>
<dbReference type="GeneID" id="105035459"/>
<dbReference type="InterPro" id="IPR036621">
    <property type="entry name" value="Anticodon-bd_dom_sf"/>
</dbReference>
<evidence type="ECO:0000313" key="14">
    <source>
        <dbReference type="RefSeq" id="XP_010909326.1"/>
    </source>
</evidence>
<reference evidence="14" key="1">
    <citation type="submission" date="2025-08" db="UniProtKB">
        <authorList>
            <consortium name="RefSeq"/>
        </authorList>
    </citation>
    <scope>IDENTIFICATION</scope>
</reference>
<evidence type="ECO:0000256" key="8">
    <source>
        <dbReference type="ARBA" id="ARBA00023146"/>
    </source>
</evidence>
<dbReference type="InterPro" id="IPR004154">
    <property type="entry name" value="Anticodon-bd"/>
</dbReference>
<dbReference type="Pfam" id="PF03129">
    <property type="entry name" value="HGTP_anticodon"/>
    <property type="match status" value="1"/>
</dbReference>
<dbReference type="InterPro" id="IPR045864">
    <property type="entry name" value="aa-tRNA-synth_II/BPL/LPL"/>
</dbReference>
<dbReference type="InterPro" id="IPR015807">
    <property type="entry name" value="His-tRNA-ligase"/>
</dbReference>
<dbReference type="GO" id="GO:0006427">
    <property type="term" value="P:histidyl-tRNA aminoacylation"/>
    <property type="evidence" value="ECO:0007669"/>
    <property type="project" value="InterPro"/>
</dbReference>
<evidence type="ECO:0000256" key="3">
    <source>
        <dbReference type="ARBA" id="ARBA00015302"/>
    </source>
</evidence>
<dbReference type="FunCoup" id="A0A6I9QJ12">
    <property type="interactions" value="2886"/>
</dbReference>
<dbReference type="GO" id="GO:0032543">
    <property type="term" value="P:mitochondrial translation"/>
    <property type="evidence" value="ECO:0007669"/>
    <property type="project" value="TreeGrafter"/>
</dbReference>
<dbReference type="KEGG" id="egu:105035459"/>
<feature type="region of interest" description="Disordered" evidence="11">
    <location>
        <begin position="388"/>
        <end position="411"/>
    </location>
</feature>
<dbReference type="SUPFAM" id="SSF48557">
    <property type="entry name" value="L-aspartase-like"/>
    <property type="match status" value="1"/>
</dbReference>
<organism evidence="13 14">
    <name type="scientific">Elaeis guineensis var. tenera</name>
    <name type="common">Oil palm</name>
    <dbReference type="NCBI Taxonomy" id="51953"/>
    <lineage>
        <taxon>Eukaryota</taxon>
        <taxon>Viridiplantae</taxon>
        <taxon>Streptophyta</taxon>
        <taxon>Embryophyta</taxon>
        <taxon>Tracheophyta</taxon>
        <taxon>Spermatophyta</taxon>
        <taxon>Magnoliopsida</taxon>
        <taxon>Liliopsida</taxon>
        <taxon>Arecaceae</taxon>
        <taxon>Arecoideae</taxon>
        <taxon>Cocoseae</taxon>
        <taxon>Elaeidinae</taxon>
        <taxon>Elaeis</taxon>
    </lineage>
</organism>
<feature type="compositionally biased region" description="Basic residues" evidence="11">
    <location>
        <begin position="397"/>
        <end position="408"/>
    </location>
</feature>
<gene>
    <name evidence="14" type="primary">LOC105035459</name>
</gene>
<evidence type="ECO:0000256" key="10">
    <source>
        <dbReference type="ARBA" id="ARBA00047639"/>
    </source>
</evidence>
<dbReference type="InterPro" id="IPR001106">
    <property type="entry name" value="Aromatic_Lyase"/>
</dbReference>
<dbReference type="GO" id="GO:0005739">
    <property type="term" value="C:mitochondrion"/>
    <property type="evidence" value="ECO:0007669"/>
    <property type="project" value="TreeGrafter"/>
</dbReference>
<dbReference type="Gene3D" id="3.30.930.10">
    <property type="entry name" value="Bira Bifunctional Protein, Domain 2"/>
    <property type="match status" value="1"/>
</dbReference>
<dbReference type="Pfam" id="PF00221">
    <property type="entry name" value="Lyase_aromatic"/>
    <property type="match status" value="1"/>
</dbReference>
<dbReference type="InterPro" id="IPR033656">
    <property type="entry name" value="HisRS_anticodon"/>
</dbReference>
<dbReference type="InParanoid" id="A0A6I9QJ12"/>
<evidence type="ECO:0000313" key="13">
    <source>
        <dbReference type="Proteomes" id="UP000504607"/>
    </source>
</evidence>
<dbReference type="NCBIfam" id="TIGR00442">
    <property type="entry name" value="hisS"/>
    <property type="match status" value="1"/>
</dbReference>
<evidence type="ECO:0000256" key="11">
    <source>
        <dbReference type="SAM" id="MobiDB-lite"/>
    </source>
</evidence>
<evidence type="ECO:0000259" key="12">
    <source>
        <dbReference type="PROSITE" id="PS50862"/>
    </source>
</evidence>
<dbReference type="InterPro" id="IPR008948">
    <property type="entry name" value="L-Aspartase-like"/>
</dbReference>
<comment type="similarity">
    <text evidence="1">Belongs to the class-II aminoacyl-tRNA synthetase family.</text>
</comment>
<evidence type="ECO:0000256" key="5">
    <source>
        <dbReference type="ARBA" id="ARBA00022741"/>
    </source>
</evidence>
<dbReference type="FunFam" id="3.30.930.10:FF:000061">
    <property type="entry name" value="Histidine--tRNA ligase, cytoplasmic"/>
    <property type="match status" value="1"/>
</dbReference>
<keyword evidence="13" id="KW-1185">Reference proteome</keyword>
<dbReference type="FunFam" id="3.40.50.800:FF:000012">
    <property type="entry name" value="Histidine--tRNA ligase, cytoplasmic"/>
    <property type="match status" value="1"/>
</dbReference>
<dbReference type="SUPFAM" id="SSF55681">
    <property type="entry name" value="Class II aaRS and biotin synthetases"/>
    <property type="match status" value="1"/>
</dbReference>
<keyword evidence="4 14" id="KW-0436">Ligase</keyword>
<feature type="region of interest" description="Disordered" evidence="11">
    <location>
        <begin position="1"/>
        <end position="20"/>
    </location>
</feature>
<dbReference type="CDD" id="cd00859">
    <property type="entry name" value="HisRS_anticodon"/>
    <property type="match status" value="1"/>
</dbReference>
<dbReference type="GO" id="GO:0004821">
    <property type="term" value="F:histidine-tRNA ligase activity"/>
    <property type="evidence" value="ECO:0007669"/>
    <property type="project" value="UniProtKB-EC"/>
</dbReference>
<keyword evidence="5" id="KW-0547">Nucleotide-binding</keyword>
<dbReference type="AlphaFoldDB" id="A0A6I9QJ12"/>
<evidence type="ECO:0000256" key="1">
    <source>
        <dbReference type="ARBA" id="ARBA00008226"/>
    </source>
</evidence>
<dbReference type="CDD" id="cd00773">
    <property type="entry name" value="HisRS-like_core"/>
    <property type="match status" value="1"/>
</dbReference>
<protein>
    <recommendedName>
        <fullName evidence="3">Histidine--tRNA ligase, cytoplasmic</fullName>
        <ecNumber evidence="2">6.1.1.21</ecNumber>
    </recommendedName>
    <alternativeName>
        <fullName evidence="9">Histidyl-tRNA synthetase</fullName>
    </alternativeName>
</protein>
<dbReference type="PANTHER" id="PTHR11476:SF7">
    <property type="entry name" value="HISTIDINE--TRNA LIGASE"/>
    <property type="match status" value="1"/>
</dbReference>
<dbReference type="GO" id="GO:0005524">
    <property type="term" value="F:ATP binding"/>
    <property type="evidence" value="ECO:0007669"/>
    <property type="project" value="UniProtKB-KW"/>
</dbReference>
<dbReference type="OrthoDB" id="1906957at2759"/>
<dbReference type="Gene3D" id="1.20.200.10">
    <property type="entry name" value="Fumarase/aspartase (Central domain)"/>
    <property type="match status" value="1"/>
</dbReference>
<accession>A0A6I9QJ12</accession>